<dbReference type="Proteomes" id="UP000799757">
    <property type="component" value="Unassembled WGS sequence"/>
</dbReference>
<sequence length="293" mass="33299">MSSFCRGFTNALHPQSLRLPSSIRAAVFAVRPQLVHSRADARFFSPSTFHRAQPTRRAPPPRSARTLHKTDPVLRTLNETRQPILLYQAPFRLWYTLMVYGFASGCTAGGLWIFKFASELPKDLPFFVEPTYWVVSAMVIGSGAYAFTAPAMRCSSLELLPAYVMGGPIRVRIRARVAPMMKEKVIVANIGQVTMSEKTVPMIRELQEAERARRQDVSEGLRGMFILRRGWEIAARLLEQKWTSFFCYFKFAVLRFGVSKIHVNGEKWKIDCSESLLENGQAIDRFISVDEDV</sequence>
<reference evidence="2" key="1">
    <citation type="journal article" date="2020" name="Stud. Mycol.">
        <title>101 Dothideomycetes genomes: a test case for predicting lifestyles and emergence of pathogens.</title>
        <authorList>
            <person name="Haridas S."/>
            <person name="Albert R."/>
            <person name="Binder M."/>
            <person name="Bloem J."/>
            <person name="Labutti K."/>
            <person name="Salamov A."/>
            <person name="Andreopoulos B."/>
            <person name="Baker S."/>
            <person name="Barry K."/>
            <person name="Bills G."/>
            <person name="Bluhm B."/>
            <person name="Cannon C."/>
            <person name="Castanera R."/>
            <person name="Culley D."/>
            <person name="Daum C."/>
            <person name="Ezra D."/>
            <person name="Gonzalez J."/>
            <person name="Henrissat B."/>
            <person name="Kuo A."/>
            <person name="Liang C."/>
            <person name="Lipzen A."/>
            <person name="Lutzoni F."/>
            <person name="Magnuson J."/>
            <person name="Mondo S."/>
            <person name="Nolan M."/>
            <person name="Ohm R."/>
            <person name="Pangilinan J."/>
            <person name="Park H.-J."/>
            <person name="Ramirez L."/>
            <person name="Alfaro M."/>
            <person name="Sun H."/>
            <person name="Tritt A."/>
            <person name="Yoshinaga Y."/>
            <person name="Zwiers L.-H."/>
            <person name="Turgeon B."/>
            <person name="Goodwin S."/>
            <person name="Spatafora J."/>
            <person name="Crous P."/>
            <person name="Grigoriev I."/>
        </authorList>
    </citation>
    <scope>NUCLEOTIDE SEQUENCE</scope>
    <source>
        <strain evidence="2">CBS 109.77</strain>
    </source>
</reference>
<gene>
    <name evidence="2" type="ORF">K505DRAFT_421026</name>
</gene>
<evidence type="ECO:0000256" key="1">
    <source>
        <dbReference type="SAM" id="Phobius"/>
    </source>
</evidence>
<keyword evidence="1" id="KW-1133">Transmembrane helix</keyword>
<proteinExistence type="predicted"/>
<keyword evidence="1" id="KW-0472">Membrane</keyword>
<name>A0A6A6WWT6_9PLEO</name>
<feature type="transmembrane region" description="Helical" evidence="1">
    <location>
        <begin position="93"/>
        <end position="114"/>
    </location>
</feature>
<keyword evidence="3" id="KW-1185">Reference proteome</keyword>
<dbReference type="AlphaFoldDB" id="A0A6A6WWT6"/>
<dbReference type="EMBL" id="MU002205">
    <property type="protein sequence ID" value="KAF2788566.1"/>
    <property type="molecule type" value="Genomic_DNA"/>
</dbReference>
<feature type="transmembrane region" description="Helical" evidence="1">
    <location>
        <begin position="126"/>
        <end position="147"/>
    </location>
</feature>
<keyword evidence="1" id="KW-0812">Transmembrane</keyword>
<accession>A0A6A6WWT6</accession>
<dbReference type="OrthoDB" id="4140442at2759"/>
<organism evidence="2 3">
    <name type="scientific">Melanomma pulvis-pyrius CBS 109.77</name>
    <dbReference type="NCBI Taxonomy" id="1314802"/>
    <lineage>
        <taxon>Eukaryota</taxon>
        <taxon>Fungi</taxon>
        <taxon>Dikarya</taxon>
        <taxon>Ascomycota</taxon>
        <taxon>Pezizomycotina</taxon>
        <taxon>Dothideomycetes</taxon>
        <taxon>Pleosporomycetidae</taxon>
        <taxon>Pleosporales</taxon>
        <taxon>Melanommataceae</taxon>
        <taxon>Melanomma</taxon>
    </lineage>
</organism>
<evidence type="ECO:0000313" key="3">
    <source>
        <dbReference type="Proteomes" id="UP000799757"/>
    </source>
</evidence>
<protein>
    <submittedName>
        <fullName evidence="2">Uncharacterized protein</fullName>
    </submittedName>
</protein>
<evidence type="ECO:0000313" key="2">
    <source>
        <dbReference type="EMBL" id="KAF2788566.1"/>
    </source>
</evidence>